<dbReference type="InterPro" id="IPR033116">
    <property type="entry name" value="TRYPSIN_SER"/>
</dbReference>
<organism evidence="2">
    <name type="scientific">Cyprideis torosa</name>
    <dbReference type="NCBI Taxonomy" id="163714"/>
    <lineage>
        <taxon>Eukaryota</taxon>
        <taxon>Metazoa</taxon>
        <taxon>Ecdysozoa</taxon>
        <taxon>Arthropoda</taxon>
        <taxon>Crustacea</taxon>
        <taxon>Oligostraca</taxon>
        <taxon>Ostracoda</taxon>
        <taxon>Podocopa</taxon>
        <taxon>Podocopida</taxon>
        <taxon>Cytherocopina</taxon>
        <taxon>Cytheroidea</taxon>
        <taxon>Cytherideidae</taxon>
        <taxon>Cyprideis</taxon>
    </lineage>
</organism>
<dbReference type="Gene3D" id="2.40.10.10">
    <property type="entry name" value="Trypsin-like serine proteases"/>
    <property type="match status" value="2"/>
</dbReference>
<gene>
    <name evidence="2" type="ORF">CTOB1V02_LOCUS9127</name>
</gene>
<dbReference type="InterPro" id="IPR009003">
    <property type="entry name" value="Peptidase_S1_PA"/>
</dbReference>
<evidence type="ECO:0000259" key="1">
    <source>
        <dbReference type="Pfam" id="PF00089"/>
    </source>
</evidence>
<dbReference type="OrthoDB" id="60866at2759"/>
<sequence length="288" mass="32545">MPFFGEMCLDYAVIILRTAITFVPGKVEPVCLFLGDVRWVSSITCQRKETSLGCLPSQICFNEAKGGVCYGDSGGPVIGHEQNLGAWVQIGINSFIDNKTGELECGTENTISFSATFFYFEEPGLDSKTGNPWCDFFTKEIPNDVHLNALDKPQQRRRPLVFQNQVLRRRLAGKHAQMLSRKYPLLHRYRVANTLSRYGSVPPMDPDTVVTFEPTYSCPKMVSKPLHPLQKIYFGSDVEEQEFPFLVAIEIILEITGYCTGSIATRNHVLTAAHCVKWYDNHPYYVEL</sequence>
<accession>A0A7R8WLJ5</accession>
<feature type="domain" description="Peptidase S1" evidence="1">
    <location>
        <begin position="233"/>
        <end position="277"/>
    </location>
</feature>
<evidence type="ECO:0000313" key="2">
    <source>
        <dbReference type="EMBL" id="CAD7231278.1"/>
    </source>
</evidence>
<name>A0A7R8WLJ5_9CRUS</name>
<dbReference type="PROSITE" id="PS00135">
    <property type="entry name" value="TRYPSIN_SER"/>
    <property type="match status" value="1"/>
</dbReference>
<dbReference type="GO" id="GO:0004252">
    <property type="term" value="F:serine-type endopeptidase activity"/>
    <property type="evidence" value="ECO:0007669"/>
    <property type="project" value="InterPro"/>
</dbReference>
<proteinExistence type="predicted"/>
<feature type="domain" description="Peptidase S1" evidence="1">
    <location>
        <begin position="35"/>
        <end position="102"/>
    </location>
</feature>
<dbReference type="InterPro" id="IPR043504">
    <property type="entry name" value="Peptidase_S1_PA_chymotrypsin"/>
</dbReference>
<protein>
    <recommendedName>
        <fullName evidence="1">Peptidase S1 domain-containing protein</fullName>
    </recommendedName>
</protein>
<dbReference type="PANTHER" id="PTHR24260:SF136">
    <property type="entry name" value="GH08193P-RELATED"/>
    <property type="match status" value="1"/>
</dbReference>
<reference evidence="2" key="1">
    <citation type="submission" date="2020-11" db="EMBL/GenBank/DDBJ databases">
        <authorList>
            <person name="Tran Van P."/>
        </authorList>
    </citation>
    <scope>NUCLEOTIDE SEQUENCE</scope>
</reference>
<dbReference type="SUPFAM" id="SSF50494">
    <property type="entry name" value="Trypsin-like serine proteases"/>
    <property type="match status" value="2"/>
</dbReference>
<dbReference type="InterPro" id="IPR001254">
    <property type="entry name" value="Trypsin_dom"/>
</dbReference>
<dbReference type="InterPro" id="IPR051333">
    <property type="entry name" value="CLIP_Serine_Protease"/>
</dbReference>
<dbReference type="AlphaFoldDB" id="A0A7R8WLJ5"/>
<dbReference type="PANTHER" id="PTHR24260">
    <property type="match status" value="1"/>
</dbReference>
<dbReference type="GO" id="GO:0006508">
    <property type="term" value="P:proteolysis"/>
    <property type="evidence" value="ECO:0007669"/>
    <property type="project" value="InterPro"/>
</dbReference>
<dbReference type="Pfam" id="PF00089">
    <property type="entry name" value="Trypsin"/>
    <property type="match status" value="2"/>
</dbReference>
<dbReference type="EMBL" id="OB663350">
    <property type="protein sequence ID" value="CAD7231278.1"/>
    <property type="molecule type" value="Genomic_DNA"/>
</dbReference>